<reference evidence="2" key="2">
    <citation type="journal article" date="2015" name="Data Brief">
        <title>Shoot transcriptome of the giant reed, Arundo donax.</title>
        <authorList>
            <person name="Barrero R.A."/>
            <person name="Guerrero F.D."/>
            <person name="Moolhuijzen P."/>
            <person name="Goolsby J.A."/>
            <person name="Tidwell J."/>
            <person name="Bellgard S.E."/>
            <person name="Bellgard M.I."/>
        </authorList>
    </citation>
    <scope>NUCLEOTIDE SEQUENCE</scope>
    <source>
        <tissue evidence="2">Shoot tissue taken approximately 20 cm above the soil surface</tissue>
    </source>
</reference>
<dbReference type="PANTHER" id="PTHR33326:SF16">
    <property type="match status" value="1"/>
</dbReference>
<feature type="compositionally biased region" description="Polar residues" evidence="1">
    <location>
        <begin position="71"/>
        <end position="95"/>
    </location>
</feature>
<name>A0A0A9GBM8_ARUDO</name>
<feature type="region of interest" description="Disordered" evidence="1">
    <location>
        <begin position="71"/>
        <end position="102"/>
    </location>
</feature>
<proteinExistence type="predicted"/>
<dbReference type="EMBL" id="GBRH01177037">
    <property type="protein sequence ID" value="JAE20859.1"/>
    <property type="molecule type" value="Transcribed_RNA"/>
</dbReference>
<dbReference type="PANTHER" id="PTHR33326">
    <property type="entry name" value="OS05G0543800 PROTEIN"/>
    <property type="match status" value="1"/>
</dbReference>
<accession>A0A0A9GBM8</accession>
<organism evidence="2">
    <name type="scientific">Arundo donax</name>
    <name type="common">Giant reed</name>
    <name type="synonym">Donax arundinaceus</name>
    <dbReference type="NCBI Taxonomy" id="35708"/>
    <lineage>
        <taxon>Eukaryota</taxon>
        <taxon>Viridiplantae</taxon>
        <taxon>Streptophyta</taxon>
        <taxon>Embryophyta</taxon>
        <taxon>Tracheophyta</taxon>
        <taxon>Spermatophyta</taxon>
        <taxon>Magnoliopsida</taxon>
        <taxon>Liliopsida</taxon>
        <taxon>Poales</taxon>
        <taxon>Poaceae</taxon>
        <taxon>PACMAD clade</taxon>
        <taxon>Arundinoideae</taxon>
        <taxon>Arundineae</taxon>
        <taxon>Arundo</taxon>
    </lineage>
</organism>
<evidence type="ECO:0000313" key="2">
    <source>
        <dbReference type="EMBL" id="JAE20859.1"/>
    </source>
</evidence>
<protein>
    <submittedName>
        <fullName evidence="2">Uncharacterized protein</fullName>
    </submittedName>
</protein>
<reference evidence="2" key="1">
    <citation type="submission" date="2014-09" db="EMBL/GenBank/DDBJ databases">
        <authorList>
            <person name="Magalhaes I.L.F."/>
            <person name="Oliveira U."/>
            <person name="Santos F.R."/>
            <person name="Vidigal T.H.D.A."/>
            <person name="Brescovit A.D."/>
            <person name="Santos A.J."/>
        </authorList>
    </citation>
    <scope>NUCLEOTIDE SEQUENCE</scope>
    <source>
        <tissue evidence="2">Shoot tissue taken approximately 20 cm above the soil surface</tissue>
    </source>
</reference>
<dbReference type="AlphaFoldDB" id="A0A0A9GBM8"/>
<sequence>MCAHGWNIGHYCRQMKAKSDWRRVCASCGRWLSDFHNLAKHWVPLVRRFEKLMADIAAYASVRTLKEPDVSSSKELVDTTPSEESITANPQTVPQSITDSSPLSTSSLGPKILFRCRPNWYQVYFIRMDRSGCFWMYPDLGGPFESLDEADDAINSHSHLDKLRCQAMFDEQGQTSVVDRLVYEHNHYLDGTPKRGPNSRRRKSTIIWECYLVEALVNQYNDVHNLLGVCSLSLSLSLMLAALLVLESCT</sequence>
<evidence type="ECO:0000256" key="1">
    <source>
        <dbReference type="SAM" id="MobiDB-lite"/>
    </source>
</evidence>